<feature type="region of interest" description="Disordered" evidence="1">
    <location>
        <begin position="259"/>
        <end position="318"/>
    </location>
</feature>
<evidence type="ECO:0000313" key="3">
    <source>
        <dbReference type="Proteomes" id="UP000799421"/>
    </source>
</evidence>
<keyword evidence="3" id="KW-1185">Reference proteome</keyword>
<organism evidence="2 3">
    <name type="scientific">Piedraia hortae CBS 480.64</name>
    <dbReference type="NCBI Taxonomy" id="1314780"/>
    <lineage>
        <taxon>Eukaryota</taxon>
        <taxon>Fungi</taxon>
        <taxon>Dikarya</taxon>
        <taxon>Ascomycota</taxon>
        <taxon>Pezizomycotina</taxon>
        <taxon>Dothideomycetes</taxon>
        <taxon>Dothideomycetidae</taxon>
        <taxon>Capnodiales</taxon>
        <taxon>Piedraiaceae</taxon>
        <taxon>Piedraia</taxon>
    </lineage>
</organism>
<protein>
    <submittedName>
        <fullName evidence="2">Uncharacterized protein</fullName>
    </submittedName>
</protein>
<dbReference type="EMBL" id="MU005968">
    <property type="protein sequence ID" value="KAF2862016.1"/>
    <property type="molecule type" value="Genomic_DNA"/>
</dbReference>
<feature type="region of interest" description="Disordered" evidence="1">
    <location>
        <begin position="202"/>
        <end position="232"/>
    </location>
</feature>
<dbReference type="Proteomes" id="UP000799421">
    <property type="component" value="Unassembled WGS sequence"/>
</dbReference>
<feature type="compositionally biased region" description="Basic and acidic residues" evidence="1">
    <location>
        <begin position="273"/>
        <end position="289"/>
    </location>
</feature>
<name>A0A6A7C362_9PEZI</name>
<gene>
    <name evidence="2" type="ORF">K470DRAFT_284814</name>
</gene>
<accession>A0A6A7C362</accession>
<reference evidence="2" key="1">
    <citation type="journal article" date="2020" name="Stud. Mycol.">
        <title>101 Dothideomycetes genomes: a test case for predicting lifestyles and emergence of pathogens.</title>
        <authorList>
            <person name="Haridas S."/>
            <person name="Albert R."/>
            <person name="Binder M."/>
            <person name="Bloem J."/>
            <person name="Labutti K."/>
            <person name="Salamov A."/>
            <person name="Andreopoulos B."/>
            <person name="Baker S."/>
            <person name="Barry K."/>
            <person name="Bills G."/>
            <person name="Bluhm B."/>
            <person name="Cannon C."/>
            <person name="Castanera R."/>
            <person name="Culley D."/>
            <person name="Daum C."/>
            <person name="Ezra D."/>
            <person name="Gonzalez J."/>
            <person name="Henrissat B."/>
            <person name="Kuo A."/>
            <person name="Liang C."/>
            <person name="Lipzen A."/>
            <person name="Lutzoni F."/>
            <person name="Magnuson J."/>
            <person name="Mondo S."/>
            <person name="Nolan M."/>
            <person name="Ohm R."/>
            <person name="Pangilinan J."/>
            <person name="Park H.-J."/>
            <person name="Ramirez L."/>
            <person name="Alfaro M."/>
            <person name="Sun H."/>
            <person name="Tritt A."/>
            <person name="Yoshinaga Y."/>
            <person name="Zwiers L.-H."/>
            <person name="Turgeon B."/>
            <person name="Goodwin S."/>
            <person name="Spatafora J."/>
            <person name="Crous P."/>
            <person name="Grigoriev I."/>
        </authorList>
    </citation>
    <scope>NUCLEOTIDE SEQUENCE</scope>
    <source>
        <strain evidence="2">CBS 480.64</strain>
    </source>
</reference>
<feature type="compositionally biased region" description="Polar residues" evidence="1">
    <location>
        <begin position="292"/>
        <end position="308"/>
    </location>
</feature>
<feature type="region of interest" description="Disordered" evidence="1">
    <location>
        <begin position="8"/>
        <end position="44"/>
    </location>
</feature>
<dbReference type="AlphaFoldDB" id="A0A6A7C362"/>
<evidence type="ECO:0000256" key="1">
    <source>
        <dbReference type="SAM" id="MobiDB-lite"/>
    </source>
</evidence>
<proteinExistence type="predicted"/>
<feature type="compositionally biased region" description="Basic residues" evidence="1">
    <location>
        <begin position="21"/>
        <end position="37"/>
    </location>
</feature>
<evidence type="ECO:0000313" key="2">
    <source>
        <dbReference type="EMBL" id="KAF2862016.1"/>
    </source>
</evidence>
<sequence length="480" mass="53175">MAPIEMIHLPHLPSRAERTPRTTKQHHAQGAQSRHRNANRDPLPLKPVEGTFACLVGNACNPILLDNMPDLTVAYKDYAKLAVDAKHWFNQFSAMDEKNAEVSKKLHAAELEVCSLQAEVEKSKDELRKRLDLAKEKYAWESSRAKQTIAEVTGLLRKIVDLAEENKARALREADKVAGLTVQLESTKMLLAEERRERAKLLEEQKTQVTDKPATQAKEKRESGGRSSDCTIPGLVGEMLAKFDSHSGDKEKPVLCTPLRVHGNTNSLNALDDGDKTGEGSKKSNKRELVGSNKTKPSLSNLRSNADQAMSAPCSKLGSDSSSTIVNSIIDPRTDTVLVKTPKNGLKHHGRAAVDHAWVNSTHMQLKEVELGVTNMTMGMSKLEQRGVRIHQLGEHSLKSGAAVPITPRKAQKSKNPDDKQRVVAQTPSNTWPPLEVNETINMMKMWQLLPSWTQILALFFLFMLLREMLTGGCCCKVGI</sequence>
<feature type="region of interest" description="Disordered" evidence="1">
    <location>
        <begin position="401"/>
        <end position="431"/>
    </location>
</feature>